<comment type="caution">
    <text evidence="2">The sequence shown here is derived from an EMBL/GenBank/DDBJ whole genome shotgun (WGS) entry which is preliminary data.</text>
</comment>
<keyword evidence="5" id="KW-1185">Reference proteome</keyword>
<dbReference type="Proteomes" id="UP000321960">
    <property type="component" value="Unassembled WGS sequence"/>
</dbReference>
<organism evidence="2 4">
    <name type="scientific">Methylobacterium oxalidis</name>
    <dbReference type="NCBI Taxonomy" id="944322"/>
    <lineage>
        <taxon>Bacteria</taxon>
        <taxon>Pseudomonadati</taxon>
        <taxon>Pseudomonadota</taxon>
        <taxon>Alphaproteobacteria</taxon>
        <taxon>Hyphomicrobiales</taxon>
        <taxon>Methylobacteriaceae</taxon>
        <taxon>Methylobacterium</taxon>
    </lineage>
</organism>
<name>A0A512JBH2_9HYPH</name>
<evidence type="ECO:0000313" key="2">
    <source>
        <dbReference type="EMBL" id="GEP07312.1"/>
    </source>
</evidence>
<reference evidence="5" key="2">
    <citation type="journal article" date="2019" name="Int. J. Syst. Evol. Microbiol.">
        <title>The Global Catalogue of Microorganisms (GCM) 10K type strain sequencing project: providing services to taxonomists for standard genome sequencing and annotation.</title>
        <authorList>
            <consortium name="The Broad Institute Genomics Platform"/>
            <consortium name="The Broad Institute Genome Sequencing Center for Infectious Disease"/>
            <person name="Wu L."/>
            <person name="Ma J."/>
        </authorList>
    </citation>
    <scope>NUCLEOTIDE SEQUENCE [LARGE SCALE GENOMIC DNA]</scope>
    <source>
        <strain evidence="5">NBRC 107715</strain>
    </source>
</reference>
<evidence type="ECO:0000313" key="3">
    <source>
        <dbReference type="EMBL" id="GLS64104.1"/>
    </source>
</evidence>
<feature type="region of interest" description="Disordered" evidence="1">
    <location>
        <begin position="36"/>
        <end position="100"/>
    </location>
</feature>
<accession>A0A512JBH2</accession>
<dbReference type="Proteomes" id="UP001156856">
    <property type="component" value="Unassembled WGS sequence"/>
</dbReference>
<evidence type="ECO:0000313" key="5">
    <source>
        <dbReference type="Proteomes" id="UP001156856"/>
    </source>
</evidence>
<dbReference type="EMBL" id="BJZU01000146">
    <property type="protein sequence ID" value="GEP07312.1"/>
    <property type="molecule type" value="Genomic_DNA"/>
</dbReference>
<evidence type="ECO:0000256" key="1">
    <source>
        <dbReference type="SAM" id="MobiDB-lite"/>
    </source>
</evidence>
<reference evidence="3" key="1">
    <citation type="journal article" date="2014" name="Int. J. Syst. Evol. Microbiol.">
        <title>Complete genome of a new Firmicutes species belonging to the dominant human colonic microbiota ('Ruminococcus bicirculans') reveals two chromosomes and a selective capacity to utilize plant glucans.</title>
        <authorList>
            <consortium name="NISC Comparative Sequencing Program"/>
            <person name="Wegmann U."/>
            <person name="Louis P."/>
            <person name="Goesmann A."/>
            <person name="Henrissat B."/>
            <person name="Duncan S.H."/>
            <person name="Flint H.J."/>
        </authorList>
    </citation>
    <scope>NUCLEOTIDE SEQUENCE</scope>
    <source>
        <strain evidence="3">NBRC 107715</strain>
    </source>
</reference>
<gene>
    <name evidence="3" type="ORF">GCM10007888_24850</name>
    <name evidence="2" type="ORF">MOX02_53500</name>
</gene>
<feature type="compositionally biased region" description="Polar residues" evidence="1">
    <location>
        <begin position="41"/>
        <end position="50"/>
    </location>
</feature>
<dbReference type="EMBL" id="BSPK01000034">
    <property type="protein sequence ID" value="GLS64104.1"/>
    <property type="molecule type" value="Genomic_DNA"/>
</dbReference>
<evidence type="ECO:0000313" key="4">
    <source>
        <dbReference type="Proteomes" id="UP000321960"/>
    </source>
</evidence>
<proteinExistence type="predicted"/>
<reference evidence="3" key="4">
    <citation type="submission" date="2023-01" db="EMBL/GenBank/DDBJ databases">
        <title>Draft genome sequence of Methylobacterium oxalidis strain NBRC 107715.</title>
        <authorList>
            <person name="Sun Q."/>
            <person name="Mori K."/>
        </authorList>
    </citation>
    <scope>NUCLEOTIDE SEQUENCE</scope>
    <source>
        <strain evidence="3">NBRC 107715</strain>
    </source>
</reference>
<reference evidence="2 4" key="3">
    <citation type="submission" date="2019-07" db="EMBL/GenBank/DDBJ databases">
        <title>Whole genome shotgun sequence of Methylobacterium oxalidis NBRC 107715.</title>
        <authorList>
            <person name="Hosoyama A."/>
            <person name="Uohara A."/>
            <person name="Ohji S."/>
            <person name="Ichikawa N."/>
        </authorList>
    </citation>
    <scope>NUCLEOTIDE SEQUENCE [LARGE SCALE GENOMIC DNA]</scope>
    <source>
        <strain evidence="2 4">NBRC 107715</strain>
    </source>
</reference>
<protein>
    <submittedName>
        <fullName evidence="2">Uncharacterized protein</fullName>
    </submittedName>
</protein>
<dbReference type="AlphaFoldDB" id="A0A512JBH2"/>
<sequence length="100" mass="10179">MIEASAVHLQAILKTTFVILALSSAGLTQTILASQAGDEMNQPSNPVNNSEKIEDSQGLPTGRGAGSRQTPGADKMGTGIGMGAADADVTPGSERTKPDQ</sequence>